<protein>
    <recommendedName>
        <fullName evidence="1">VOC domain-containing protein</fullName>
    </recommendedName>
</protein>
<gene>
    <name evidence="2" type="ORF">AOC05_08575</name>
</gene>
<reference evidence="3" key="1">
    <citation type="submission" date="2015-09" db="EMBL/GenBank/DDBJ databases">
        <title>Complete genome of Arthrobacter alpinus strain R3.8.</title>
        <authorList>
            <person name="See-Too W.S."/>
            <person name="Chan K.G."/>
        </authorList>
    </citation>
    <scope>NUCLEOTIDE SEQUENCE [LARGE SCALE GENOMIC DNA]</scope>
    <source>
        <strain evidence="3">R3.8</strain>
    </source>
</reference>
<feature type="domain" description="VOC" evidence="1">
    <location>
        <begin position="6"/>
        <end position="128"/>
    </location>
</feature>
<dbReference type="RefSeq" id="WP_062006869.1">
    <property type="nucleotide sequence ID" value="NZ_CP012677.1"/>
</dbReference>
<dbReference type="SUPFAM" id="SSF54593">
    <property type="entry name" value="Glyoxalase/Bleomycin resistance protein/Dihydroxybiphenyl dioxygenase"/>
    <property type="match status" value="1"/>
</dbReference>
<accession>A0A0M4QMK2</accession>
<dbReference type="Proteomes" id="UP000062833">
    <property type="component" value="Chromosome"/>
</dbReference>
<dbReference type="AlphaFoldDB" id="A0A0M4QMK2"/>
<name>A0A0M4QMK2_9MICC</name>
<evidence type="ECO:0000313" key="2">
    <source>
        <dbReference type="EMBL" id="ALE92360.1"/>
    </source>
</evidence>
<dbReference type="PATRIC" id="fig|656366.3.peg.1856"/>
<sequence length="130" mass="14227">MPALPHIDHLALTVTDISVSTAFYSRLWNTEPTGHMTDGPFIRRIFPLANGLTLGLTQHDIGSAKAFDGKNPGLDHIGFEVHDRKTLLEWRDHLGEIGVEHTGLIEAAYGTALSLKDPDGIALEFFIPAD</sequence>
<dbReference type="PROSITE" id="PS51819">
    <property type="entry name" value="VOC"/>
    <property type="match status" value="1"/>
</dbReference>
<evidence type="ECO:0000259" key="1">
    <source>
        <dbReference type="PROSITE" id="PS51819"/>
    </source>
</evidence>
<keyword evidence="3" id="KW-1185">Reference proteome</keyword>
<proteinExistence type="predicted"/>
<dbReference type="EMBL" id="CP012677">
    <property type="protein sequence ID" value="ALE92360.1"/>
    <property type="molecule type" value="Genomic_DNA"/>
</dbReference>
<evidence type="ECO:0000313" key="3">
    <source>
        <dbReference type="Proteomes" id="UP000062833"/>
    </source>
</evidence>
<dbReference type="InterPro" id="IPR004360">
    <property type="entry name" value="Glyas_Fos-R_dOase_dom"/>
</dbReference>
<dbReference type="Gene3D" id="3.10.180.10">
    <property type="entry name" value="2,3-Dihydroxybiphenyl 1,2-Dioxygenase, domain 1"/>
    <property type="match status" value="1"/>
</dbReference>
<dbReference type="InterPro" id="IPR037523">
    <property type="entry name" value="VOC_core"/>
</dbReference>
<dbReference type="OrthoDB" id="317332at2"/>
<dbReference type="Pfam" id="PF00903">
    <property type="entry name" value="Glyoxalase"/>
    <property type="match status" value="1"/>
</dbReference>
<dbReference type="InterPro" id="IPR029068">
    <property type="entry name" value="Glyas_Bleomycin-R_OHBP_Dase"/>
</dbReference>
<organism evidence="2 3">
    <name type="scientific">Arthrobacter alpinus</name>
    <dbReference type="NCBI Taxonomy" id="656366"/>
    <lineage>
        <taxon>Bacteria</taxon>
        <taxon>Bacillati</taxon>
        <taxon>Actinomycetota</taxon>
        <taxon>Actinomycetes</taxon>
        <taxon>Micrococcales</taxon>
        <taxon>Micrococcaceae</taxon>
        <taxon>Arthrobacter</taxon>
    </lineage>
</organism>
<dbReference type="KEGG" id="aaq:AOC05_08575"/>